<evidence type="ECO:0000256" key="2">
    <source>
        <dbReference type="SAM" id="MobiDB-lite"/>
    </source>
</evidence>
<name>A0AA39IGE1_9BILA</name>
<dbReference type="PANTHER" id="PTHR13356:SF0">
    <property type="entry name" value="SOSS COMPLEX SUBUNIT B HOMOLOG"/>
    <property type="match status" value="1"/>
</dbReference>
<feature type="region of interest" description="Disordered" evidence="2">
    <location>
        <begin position="1"/>
        <end position="58"/>
    </location>
</feature>
<evidence type="ECO:0000313" key="4">
    <source>
        <dbReference type="Proteomes" id="UP001175271"/>
    </source>
</evidence>
<dbReference type="GO" id="GO:0000724">
    <property type="term" value="P:double-strand break repair via homologous recombination"/>
    <property type="evidence" value="ECO:0007669"/>
    <property type="project" value="TreeGrafter"/>
</dbReference>
<keyword evidence="4" id="KW-1185">Reference proteome</keyword>
<feature type="compositionally biased region" description="Pro residues" evidence="2">
    <location>
        <begin position="36"/>
        <end position="53"/>
    </location>
</feature>
<dbReference type="AlphaFoldDB" id="A0AA39IGE1"/>
<feature type="compositionally biased region" description="Basic residues" evidence="2">
    <location>
        <begin position="227"/>
        <end position="237"/>
    </location>
</feature>
<dbReference type="GO" id="GO:0003677">
    <property type="term" value="F:DNA binding"/>
    <property type="evidence" value="ECO:0007669"/>
    <property type="project" value="UniProtKB-KW"/>
</dbReference>
<keyword evidence="1" id="KW-0238">DNA-binding</keyword>
<comment type="caution">
    <text evidence="3">The sequence shown here is derived from an EMBL/GenBank/DDBJ whole genome shotgun (WGS) entry which is preliminary data.</text>
</comment>
<feature type="compositionally biased region" description="Low complexity" evidence="2">
    <location>
        <begin position="190"/>
        <end position="203"/>
    </location>
</feature>
<dbReference type="Gene3D" id="2.40.50.140">
    <property type="entry name" value="Nucleic acid-binding proteins"/>
    <property type="match status" value="1"/>
</dbReference>
<dbReference type="GO" id="GO:0010212">
    <property type="term" value="P:response to ionizing radiation"/>
    <property type="evidence" value="ECO:0007669"/>
    <property type="project" value="TreeGrafter"/>
</dbReference>
<dbReference type="Proteomes" id="UP001175271">
    <property type="component" value="Unassembled WGS sequence"/>
</dbReference>
<feature type="region of interest" description="Disordered" evidence="2">
    <location>
        <begin position="175"/>
        <end position="237"/>
    </location>
</feature>
<accession>A0AA39IGE1</accession>
<proteinExistence type="predicted"/>
<dbReference type="InterPro" id="IPR051231">
    <property type="entry name" value="SOSS-B"/>
</dbReference>
<feature type="compositionally biased region" description="Pro residues" evidence="2">
    <location>
        <begin position="10"/>
        <end position="20"/>
    </location>
</feature>
<dbReference type="InterPro" id="IPR012340">
    <property type="entry name" value="NA-bd_OB-fold"/>
</dbReference>
<protein>
    <submittedName>
        <fullName evidence="3">Uncharacterized protein</fullName>
    </submittedName>
</protein>
<evidence type="ECO:0000256" key="1">
    <source>
        <dbReference type="ARBA" id="ARBA00023125"/>
    </source>
</evidence>
<organism evidence="3 4">
    <name type="scientific">Steinernema hermaphroditum</name>
    <dbReference type="NCBI Taxonomy" id="289476"/>
    <lineage>
        <taxon>Eukaryota</taxon>
        <taxon>Metazoa</taxon>
        <taxon>Ecdysozoa</taxon>
        <taxon>Nematoda</taxon>
        <taxon>Chromadorea</taxon>
        <taxon>Rhabditida</taxon>
        <taxon>Tylenchina</taxon>
        <taxon>Panagrolaimomorpha</taxon>
        <taxon>Strongyloidoidea</taxon>
        <taxon>Steinernematidae</taxon>
        <taxon>Steinernema</taxon>
    </lineage>
</organism>
<dbReference type="SUPFAM" id="SSF50249">
    <property type="entry name" value="Nucleic acid-binding proteins"/>
    <property type="match status" value="1"/>
</dbReference>
<evidence type="ECO:0000313" key="3">
    <source>
        <dbReference type="EMBL" id="KAK0423876.1"/>
    </source>
</evidence>
<sequence length="237" mass="25077">MSGPSRHNAPAPPRVNPPPGMQQRAVAPPGFHQQRPPTPGQAPQRPPGPPAQQGPPLIHVADLKPGMKNLNLSFIVVKVLDDGGAHQQGPTTANANTPRQFVVADATAKVNLNVVHFNADAMKEQDILRVGSAYTVVTNGVLTLCCGRNSSVTKYADWMMPVGRKNMSEYNEALDERRNGSAEGTDTDSHSSSISAGAQQGGANRNADVPSGPGPLRPPHHSSPNKARGHPYGRSPR</sequence>
<dbReference type="PANTHER" id="PTHR13356">
    <property type="entry name" value="OB FOLD NUCLEIC ACID BINDING PROTEIN-RELATED"/>
    <property type="match status" value="1"/>
</dbReference>
<dbReference type="EMBL" id="JAUCMV010000001">
    <property type="protein sequence ID" value="KAK0423876.1"/>
    <property type="molecule type" value="Genomic_DNA"/>
</dbReference>
<reference evidence="3" key="1">
    <citation type="submission" date="2023-06" db="EMBL/GenBank/DDBJ databases">
        <title>Genomic analysis of the entomopathogenic nematode Steinernema hermaphroditum.</title>
        <authorList>
            <person name="Schwarz E.M."/>
            <person name="Heppert J.K."/>
            <person name="Baniya A."/>
            <person name="Schwartz H.T."/>
            <person name="Tan C.-H."/>
            <person name="Antoshechkin I."/>
            <person name="Sternberg P.W."/>
            <person name="Goodrich-Blair H."/>
            <person name="Dillman A.R."/>
        </authorList>
    </citation>
    <scope>NUCLEOTIDE SEQUENCE</scope>
    <source>
        <strain evidence="3">PS9179</strain>
        <tissue evidence="3">Whole animal</tissue>
    </source>
</reference>
<gene>
    <name evidence="3" type="ORF">QR680_008382</name>
</gene>